<keyword evidence="10" id="KW-1185">Reference proteome</keyword>
<dbReference type="InterPro" id="IPR009262">
    <property type="entry name" value="SLC35_F1/F2/F6"/>
</dbReference>
<evidence type="ECO:0000256" key="4">
    <source>
        <dbReference type="ARBA" id="ARBA00022692"/>
    </source>
</evidence>
<reference evidence="9" key="3">
    <citation type="submission" date="2025-09" db="UniProtKB">
        <authorList>
            <consortium name="Ensembl"/>
        </authorList>
    </citation>
    <scope>IDENTIFICATION</scope>
</reference>
<dbReference type="EMBL" id="AFYH01102467">
    <property type="status" value="NOT_ANNOTATED_CDS"/>
    <property type="molecule type" value="Genomic_DNA"/>
</dbReference>
<evidence type="ECO:0000256" key="6">
    <source>
        <dbReference type="ARBA" id="ARBA00023136"/>
    </source>
</evidence>
<dbReference type="OMA" id="PANGMIP"/>
<feature type="transmembrane region" description="Helical" evidence="8">
    <location>
        <begin position="30"/>
        <end position="49"/>
    </location>
</feature>
<evidence type="ECO:0000256" key="3">
    <source>
        <dbReference type="ARBA" id="ARBA00022448"/>
    </source>
</evidence>
<feature type="transmembrane region" description="Helical" evidence="8">
    <location>
        <begin position="149"/>
        <end position="167"/>
    </location>
</feature>
<dbReference type="GeneTree" id="ENSGT00390000015655"/>
<feature type="transmembrane region" description="Helical" evidence="8">
    <location>
        <begin position="179"/>
        <end position="196"/>
    </location>
</feature>
<keyword evidence="4 8" id="KW-0812">Transmembrane</keyword>
<proteinExistence type="inferred from homology"/>
<dbReference type="InterPro" id="IPR052221">
    <property type="entry name" value="SLC35F_Transporter"/>
</dbReference>
<keyword evidence="6 8" id="KW-0472">Membrane</keyword>
<dbReference type="eggNOG" id="KOG2766">
    <property type="taxonomic scope" value="Eukaryota"/>
</dbReference>
<dbReference type="GO" id="GO:0016020">
    <property type="term" value="C:membrane"/>
    <property type="evidence" value="ECO:0007669"/>
    <property type="project" value="UniProtKB-SubCell"/>
</dbReference>
<evidence type="ECO:0000256" key="2">
    <source>
        <dbReference type="ARBA" id="ARBA00007863"/>
    </source>
</evidence>
<dbReference type="Ensembl" id="ENSLACT00000000825.1">
    <property type="protein sequence ID" value="ENSLACP00000000817.1"/>
    <property type="gene ID" value="ENSLACG00000000732.1"/>
</dbReference>
<keyword evidence="5 8" id="KW-1133">Transmembrane helix</keyword>
<comment type="subcellular location">
    <subcellularLocation>
        <location evidence="1">Membrane</location>
        <topology evidence="1">Multi-pass membrane protein</topology>
    </subcellularLocation>
</comment>
<reference evidence="10" key="1">
    <citation type="submission" date="2011-08" db="EMBL/GenBank/DDBJ databases">
        <title>The draft genome of Latimeria chalumnae.</title>
        <authorList>
            <person name="Di Palma F."/>
            <person name="Alfoldi J."/>
            <person name="Johnson J."/>
            <person name="Berlin A."/>
            <person name="Gnerre S."/>
            <person name="Jaffe D."/>
            <person name="MacCallum I."/>
            <person name="Young S."/>
            <person name="Walker B.J."/>
            <person name="Lander E."/>
            <person name="Lindblad-Toh K."/>
        </authorList>
    </citation>
    <scope>NUCLEOTIDE SEQUENCE [LARGE SCALE GENOMIC DNA]</scope>
    <source>
        <strain evidence="10">Wild caught</strain>
    </source>
</reference>
<gene>
    <name evidence="9" type="primary">SLC35F2</name>
</gene>
<dbReference type="EMBL" id="AFYH01102468">
    <property type="status" value="NOT_ANNOTATED_CDS"/>
    <property type="molecule type" value="Genomic_DNA"/>
</dbReference>
<feature type="transmembrane region" description="Helical" evidence="8">
    <location>
        <begin position="116"/>
        <end position="137"/>
    </location>
</feature>
<name>H2ZTU6_LATCH</name>
<evidence type="ECO:0000313" key="9">
    <source>
        <dbReference type="Ensembl" id="ENSLACP00000000817.1"/>
    </source>
</evidence>
<organism evidence="9 10">
    <name type="scientific">Latimeria chalumnae</name>
    <name type="common">Coelacanth</name>
    <dbReference type="NCBI Taxonomy" id="7897"/>
    <lineage>
        <taxon>Eukaryota</taxon>
        <taxon>Metazoa</taxon>
        <taxon>Chordata</taxon>
        <taxon>Craniata</taxon>
        <taxon>Vertebrata</taxon>
        <taxon>Euteleostomi</taxon>
        <taxon>Coelacanthiformes</taxon>
        <taxon>Coelacanthidae</taxon>
        <taxon>Latimeria</taxon>
    </lineage>
</organism>
<dbReference type="EMBL" id="AFYH01102470">
    <property type="status" value="NOT_ANNOTATED_CDS"/>
    <property type="molecule type" value="Genomic_DNA"/>
</dbReference>
<dbReference type="Bgee" id="ENSLACG00000000732">
    <property type="expression patterns" value="Expressed in muscle tissue"/>
</dbReference>
<dbReference type="SUPFAM" id="SSF103481">
    <property type="entry name" value="Multidrug resistance efflux transporter EmrE"/>
    <property type="match status" value="1"/>
</dbReference>
<dbReference type="InParanoid" id="H2ZTU6"/>
<evidence type="ECO:0000256" key="8">
    <source>
        <dbReference type="SAM" id="Phobius"/>
    </source>
</evidence>
<dbReference type="EMBL" id="AFYH01102469">
    <property type="status" value="NOT_ANNOTATED_CDS"/>
    <property type="molecule type" value="Genomic_DNA"/>
</dbReference>
<dbReference type="PANTHER" id="PTHR14233">
    <property type="entry name" value="DUF914-RELATED"/>
    <property type="match status" value="1"/>
</dbReference>
<comment type="similarity">
    <text evidence="2">Belongs to the SLC35F solute transporter family.</text>
</comment>
<evidence type="ECO:0000256" key="5">
    <source>
        <dbReference type="ARBA" id="ARBA00022989"/>
    </source>
</evidence>
<dbReference type="STRING" id="7897.ENSLACP00000000817"/>
<evidence type="ECO:0000313" key="10">
    <source>
        <dbReference type="Proteomes" id="UP000008672"/>
    </source>
</evidence>
<evidence type="ECO:0000256" key="7">
    <source>
        <dbReference type="ARBA" id="ARBA00037727"/>
    </source>
</evidence>
<evidence type="ECO:0000256" key="1">
    <source>
        <dbReference type="ARBA" id="ARBA00004141"/>
    </source>
</evidence>
<dbReference type="GO" id="GO:0022857">
    <property type="term" value="F:transmembrane transporter activity"/>
    <property type="evidence" value="ECO:0007669"/>
    <property type="project" value="InterPro"/>
</dbReference>
<dbReference type="Pfam" id="PF06027">
    <property type="entry name" value="SLC35F"/>
    <property type="match status" value="1"/>
</dbReference>
<accession>H2ZTU6</accession>
<reference evidence="9" key="2">
    <citation type="submission" date="2025-08" db="UniProtKB">
        <authorList>
            <consortium name="Ensembl"/>
        </authorList>
    </citation>
    <scope>IDENTIFICATION</scope>
</reference>
<dbReference type="AlphaFoldDB" id="H2ZTU6"/>
<keyword evidence="3" id="KW-0813">Transport</keyword>
<dbReference type="Proteomes" id="UP000008672">
    <property type="component" value="Unassembled WGS sequence"/>
</dbReference>
<feature type="transmembrane region" description="Helical" evidence="8">
    <location>
        <begin position="90"/>
        <end position="109"/>
    </location>
</feature>
<protein>
    <submittedName>
        <fullName evidence="9">Solute carrier family 35 member F2</fullName>
    </submittedName>
</protein>
<dbReference type="InterPro" id="IPR037185">
    <property type="entry name" value="EmrE-like"/>
</dbReference>
<dbReference type="HOGENOM" id="CLU_039639_5_1_1"/>
<comment type="function">
    <text evidence="7">Putative solute transporter.</text>
</comment>
<dbReference type="PANTHER" id="PTHR14233:SF12">
    <property type="entry name" value="SOLUTE CARRIER FAMILY 35 MEMBER F2"/>
    <property type="match status" value="1"/>
</dbReference>
<sequence>MLSVLICGTAITSQYLADDYKMNTPMLQSFLNYLLLFLVYTTMLALRKGDDNLVKILKKKWWKYMLLGLVDVEANYIIVKAYQYTTLTSVQLLDCFVIPVVMILSWFILRSRYKVIHFVAVIICLLGVTAMVGADVLAGRQQGAGNNQLLGDSLVLIAATLYGIVNVYEEYIVKNLSRVEFLGMVGLFGIIFSGIQL</sequence>